<evidence type="ECO:0000313" key="4">
    <source>
        <dbReference type="Proteomes" id="UP000057737"/>
    </source>
</evidence>
<dbReference type="Gene3D" id="3.40.50.12780">
    <property type="entry name" value="N-terminal domain of ligase-like"/>
    <property type="match status" value="1"/>
</dbReference>
<dbReference type="InterPro" id="IPR025110">
    <property type="entry name" value="AMP-bd_C"/>
</dbReference>
<dbReference type="SUPFAM" id="SSF56801">
    <property type="entry name" value="Acetyl-CoA synthetase-like"/>
    <property type="match status" value="1"/>
</dbReference>
<dbReference type="Gene3D" id="3.30.300.30">
    <property type="match status" value="1"/>
</dbReference>
<dbReference type="InterPro" id="IPR050237">
    <property type="entry name" value="ATP-dep_AMP-bd_enzyme"/>
</dbReference>
<evidence type="ECO:0000259" key="2">
    <source>
        <dbReference type="Pfam" id="PF13193"/>
    </source>
</evidence>
<organism evidence="3 4">
    <name type="scientific">Bradyrhizobium macuxiense</name>
    <dbReference type="NCBI Taxonomy" id="1755647"/>
    <lineage>
        <taxon>Bacteria</taxon>
        <taxon>Pseudomonadati</taxon>
        <taxon>Pseudomonadota</taxon>
        <taxon>Alphaproteobacteria</taxon>
        <taxon>Hyphomicrobiales</taxon>
        <taxon>Nitrobacteraceae</taxon>
        <taxon>Bradyrhizobium</taxon>
    </lineage>
</organism>
<dbReference type="InterPro" id="IPR020845">
    <property type="entry name" value="AMP-binding_CS"/>
</dbReference>
<dbReference type="RefSeq" id="WP_066512481.1">
    <property type="nucleotide sequence ID" value="NZ_LNCU01000100.1"/>
</dbReference>
<feature type="domain" description="AMP-dependent synthetase/ligase" evidence="1">
    <location>
        <begin position="9"/>
        <end position="365"/>
    </location>
</feature>
<dbReference type="Pfam" id="PF13193">
    <property type="entry name" value="AMP-binding_C"/>
    <property type="match status" value="1"/>
</dbReference>
<dbReference type="Pfam" id="PF00501">
    <property type="entry name" value="AMP-binding"/>
    <property type="match status" value="1"/>
</dbReference>
<dbReference type="Proteomes" id="UP000057737">
    <property type="component" value="Unassembled WGS sequence"/>
</dbReference>
<name>A0A109JI28_9BRAD</name>
<dbReference type="AlphaFoldDB" id="A0A109JI28"/>
<reference evidence="3 4" key="1">
    <citation type="submission" date="2015-11" db="EMBL/GenBank/DDBJ databases">
        <title>Draft Genome Sequence of the Strain BR 10303 (Bradyrhizobium sp.) isolated from nodules of Centrolobium paraense.</title>
        <authorList>
            <person name="Zelli J.E."/>
            <person name="Simoes-Araujo J.L."/>
            <person name="Barauna A.C."/>
            <person name="Silva K."/>
        </authorList>
    </citation>
    <scope>NUCLEOTIDE SEQUENCE [LARGE SCALE GENOMIC DNA]</scope>
    <source>
        <strain evidence="3 4">BR 10303</strain>
    </source>
</reference>
<dbReference type="InterPro" id="IPR000873">
    <property type="entry name" value="AMP-dep_synth/lig_dom"/>
</dbReference>
<dbReference type="EMBL" id="LNCU01000100">
    <property type="protein sequence ID" value="KWV49467.1"/>
    <property type="molecule type" value="Genomic_DNA"/>
</dbReference>
<dbReference type="InterPro" id="IPR045851">
    <property type="entry name" value="AMP-bd_C_sf"/>
</dbReference>
<dbReference type="GO" id="GO:0016878">
    <property type="term" value="F:acid-thiol ligase activity"/>
    <property type="evidence" value="ECO:0007669"/>
    <property type="project" value="UniProtKB-ARBA"/>
</dbReference>
<dbReference type="PANTHER" id="PTHR43767">
    <property type="entry name" value="LONG-CHAIN-FATTY-ACID--COA LIGASE"/>
    <property type="match status" value="1"/>
</dbReference>
<feature type="domain" description="AMP-binding enzyme C-terminal" evidence="2">
    <location>
        <begin position="415"/>
        <end position="488"/>
    </location>
</feature>
<dbReference type="InterPro" id="IPR042099">
    <property type="entry name" value="ANL_N_sf"/>
</dbReference>
<accession>A0A109JI28</accession>
<evidence type="ECO:0008006" key="5">
    <source>
        <dbReference type="Google" id="ProtNLM"/>
    </source>
</evidence>
<keyword evidence="4" id="KW-1185">Reference proteome</keyword>
<gene>
    <name evidence="3" type="ORF">AS156_15965</name>
</gene>
<dbReference type="OrthoDB" id="7315605at2"/>
<evidence type="ECO:0000313" key="3">
    <source>
        <dbReference type="EMBL" id="KWV49467.1"/>
    </source>
</evidence>
<dbReference type="PANTHER" id="PTHR43767:SF1">
    <property type="entry name" value="NONRIBOSOMAL PEPTIDE SYNTHASE PES1 (EUROFUNG)-RELATED"/>
    <property type="match status" value="1"/>
</dbReference>
<proteinExistence type="predicted"/>
<sequence length="519" mass="57585">MQILSDLLQARAEDGGQRVFCSFQGQRTTFEQLRNGVQEMAGALTEAGVKSGDRVGLMLSPSIEHMELFLAIAWIGAISVPFSIHLKAAGLELQLNSAKPRLLIANRLYAVAIRQSLLAVTRRPSVLWFEDGIDGKGEIHLNALLRASRAVWSAVARSPDDPLFISYTSGTTGAPKGAVLSERFFWVATKNAAIISGAQREDVYFLWEPFYHGAWQTMAIALQKGLRCHLVERFSASRLWDDIAEAGATKFHYLGGVVNIILAQPKVESERNNTVSIAWGGGCPADSWRKFEDRFQLKVREGYGLTEAQSFTHMNLRGVVGSMGTPIEELESWVIDEKGKRVGPGVLGELVLKPKITGVVMSGYWNEPEKTAQVLREGSVFTGDLVMFDENGNFYFKGRKKDAMRRRGENVSAWEVERVINAAPDVEESAVIGVDSGLGQHDQEIMAVVKLRTGAEQDPLRIINFCADRLAYYQVPRFIRFVDEFPRGPSQRIKKNEIPVDLQNAWDAEKAGAKPTRSV</sequence>
<protein>
    <recommendedName>
        <fullName evidence="5">Crotonobetaine/carnitine-CoA ligase</fullName>
    </recommendedName>
</protein>
<evidence type="ECO:0000259" key="1">
    <source>
        <dbReference type="Pfam" id="PF00501"/>
    </source>
</evidence>
<comment type="caution">
    <text evidence="3">The sequence shown here is derived from an EMBL/GenBank/DDBJ whole genome shotgun (WGS) entry which is preliminary data.</text>
</comment>
<dbReference type="PROSITE" id="PS00455">
    <property type="entry name" value="AMP_BINDING"/>
    <property type="match status" value="1"/>
</dbReference>